<dbReference type="InterPro" id="IPR008254">
    <property type="entry name" value="Flavodoxin/NO_synth"/>
</dbReference>
<dbReference type="PANTHER" id="PTHR19384">
    <property type="entry name" value="NITRIC OXIDE SYNTHASE-RELATED"/>
    <property type="match status" value="1"/>
</dbReference>
<dbReference type="Gene3D" id="1.20.990.10">
    <property type="entry name" value="NADPH-cytochrome p450 Reductase, Chain A, domain 3"/>
    <property type="match status" value="1"/>
</dbReference>
<dbReference type="Gene3D" id="3.40.50.80">
    <property type="entry name" value="Nucleotide-binding domain of ferredoxin-NADP reductase (FNR) module"/>
    <property type="match status" value="1"/>
</dbReference>
<keyword evidence="6 13" id="KW-0479">Metal-binding</keyword>
<keyword evidence="8 13" id="KW-0521">NADP</keyword>
<evidence type="ECO:0000256" key="13">
    <source>
        <dbReference type="PIRNR" id="PIRNR000209"/>
    </source>
</evidence>
<dbReference type="SUPFAM" id="SSF52218">
    <property type="entry name" value="Flavoproteins"/>
    <property type="match status" value="1"/>
</dbReference>
<organism evidence="16 17">
    <name type="scientific">Paenibacillus apiarius</name>
    <dbReference type="NCBI Taxonomy" id="46240"/>
    <lineage>
        <taxon>Bacteria</taxon>
        <taxon>Bacillati</taxon>
        <taxon>Bacillota</taxon>
        <taxon>Bacilli</taxon>
        <taxon>Bacillales</taxon>
        <taxon>Paenibacillaceae</taxon>
        <taxon>Paenibacillus</taxon>
    </lineage>
</organism>
<evidence type="ECO:0000256" key="3">
    <source>
        <dbReference type="ARBA" id="ARBA00022617"/>
    </source>
</evidence>
<keyword evidence="5 13" id="KW-0288">FMN</keyword>
<comment type="caution">
    <text evidence="16">The sequence shown here is derived from an EMBL/GenBank/DDBJ whole genome shotgun (WGS) entry which is preliminary data.</text>
</comment>
<gene>
    <name evidence="16" type="ORF">M5X09_16780</name>
</gene>
<evidence type="ECO:0000256" key="4">
    <source>
        <dbReference type="ARBA" id="ARBA00022630"/>
    </source>
</evidence>
<evidence type="ECO:0000313" key="17">
    <source>
        <dbReference type="Proteomes" id="UP001207626"/>
    </source>
</evidence>
<dbReference type="PROSITE" id="PS51384">
    <property type="entry name" value="FAD_FR"/>
    <property type="match status" value="1"/>
</dbReference>
<dbReference type="SUPFAM" id="SSF48264">
    <property type="entry name" value="Cytochrome P450"/>
    <property type="match status" value="1"/>
</dbReference>
<keyword evidence="4 13" id="KW-0285">Flavoprotein</keyword>
<dbReference type="SUPFAM" id="SSF52343">
    <property type="entry name" value="Ferredoxin reductase-like, C-terminal NADP-linked domain"/>
    <property type="match status" value="1"/>
</dbReference>
<proteinExistence type="inferred from homology"/>
<keyword evidence="10 13" id="KW-0408">Iron</keyword>
<dbReference type="RefSeq" id="WP_268601213.1">
    <property type="nucleotide sequence ID" value="NZ_JAMDLV010000021.1"/>
</dbReference>
<comment type="similarity">
    <text evidence="1 13">In the N-terminal section; belongs to the cytochrome P450 family.</text>
</comment>
<dbReference type="Pfam" id="PF00258">
    <property type="entry name" value="Flavodoxin_1"/>
    <property type="match status" value="1"/>
</dbReference>
<dbReference type="PRINTS" id="PR00369">
    <property type="entry name" value="FLAVODOXIN"/>
</dbReference>
<dbReference type="InterPro" id="IPR001128">
    <property type="entry name" value="Cyt_P450"/>
</dbReference>
<dbReference type="InterPro" id="IPR036396">
    <property type="entry name" value="Cyt_P450_sf"/>
</dbReference>
<reference evidence="16 17" key="1">
    <citation type="submission" date="2022-05" db="EMBL/GenBank/DDBJ databases">
        <title>Genome Sequencing of Bee-Associated Microbes.</title>
        <authorList>
            <person name="Dunlap C."/>
        </authorList>
    </citation>
    <scope>NUCLEOTIDE SEQUENCE [LARGE SCALE GENOMIC DNA]</scope>
    <source>
        <strain evidence="16 17">NRRL NRS-1438</strain>
    </source>
</reference>
<evidence type="ECO:0000256" key="11">
    <source>
        <dbReference type="ARBA" id="ARBA00023033"/>
    </source>
</evidence>
<dbReference type="Gene3D" id="3.40.50.360">
    <property type="match status" value="1"/>
</dbReference>
<dbReference type="InterPro" id="IPR023173">
    <property type="entry name" value="NADPH_Cyt_P450_Rdtase_alpha"/>
</dbReference>
<evidence type="ECO:0000256" key="2">
    <source>
        <dbReference type="ARBA" id="ARBA00022448"/>
    </source>
</evidence>
<evidence type="ECO:0000256" key="1">
    <source>
        <dbReference type="ARBA" id="ARBA00010018"/>
    </source>
</evidence>
<dbReference type="PROSITE" id="PS50902">
    <property type="entry name" value="FLAVODOXIN_LIKE"/>
    <property type="match status" value="1"/>
</dbReference>
<keyword evidence="3 13" id="KW-0349">Heme</keyword>
<evidence type="ECO:0000256" key="10">
    <source>
        <dbReference type="ARBA" id="ARBA00023004"/>
    </source>
</evidence>
<dbReference type="PIRSF" id="PIRSF000209">
    <property type="entry name" value="Bifunctional_P450_P450R"/>
    <property type="match status" value="1"/>
</dbReference>
<evidence type="ECO:0000259" key="14">
    <source>
        <dbReference type="PROSITE" id="PS50902"/>
    </source>
</evidence>
<dbReference type="PROSITE" id="PS00086">
    <property type="entry name" value="CYTOCHROME_P450"/>
    <property type="match status" value="1"/>
</dbReference>
<keyword evidence="17" id="KW-1185">Reference proteome</keyword>
<evidence type="ECO:0000256" key="5">
    <source>
        <dbReference type="ARBA" id="ARBA00022643"/>
    </source>
</evidence>
<dbReference type="PANTHER" id="PTHR19384:SF17">
    <property type="entry name" value="NADPH--CYTOCHROME P450 REDUCTASE"/>
    <property type="match status" value="1"/>
</dbReference>
<dbReference type="Gene3D" id="1.10.630.10">
    <property type="entry name" value="Cytochrome P450"/>
    <property type="match status" value="1"/>
</dbReference>
<dbReference type="InterPro" id="IPR023206">
    <property type="entry name" value="Bifunctional_P450_P450_red"/>
</dbReference>
<dbReference type="InterPro" id="IPR001709">
    <property type="entry name" value="Flavoprot_Pyr_Nucl_cyt_Rdtase"/>
</dbReference>
<evidence type="ECO:0000256" key="9">
    <source>
        <dbReference type="ARBA" id="ARBA00023002"/>
    </source>
</evidence>
<dbReference type="Pfam" id="PF00175">
    <property type="entry name" value="NAD_binding_1"/>
    <property type="match status" value="1"/>
</dbReference>
<dbReference type="EC" id="1.6.2.4" evidence="13"/>
<dbReference type="EC" id="1.14.14.1" evidence="13"/>
<comment type="cofactor">
    <cofactor evidence="13">
        <name>FAD</name>
        <dbReference type="ChEBI" id="CHEBI:57692"/>
    </cofactor>
    <cofactor evidence="13">
        <name>FMN</name>
        <dbReference type="ChEBI" id="CHEBI:58210"/>
    </cofactor>
</comment>
<evidence type="ECO:0000256" key="12">
    <source>
        <dbReference type="ARBA" id="ARBA00049342"/>
    </source>
</evidence>
<evidence type="ECO:0000256" key="8">
    <source>
        <dbReference type="ARBA" id="ARBA00022857"/>
    </source>
</evidence>
<dbReference type="Pfam" id="PF00667">
    <property type="entry name" value="FAD_binding_1"/>
    <property type="match status" value="1"/>
</dbReference>
<dbReference type="Proteomes" id="UP001207626">
    <property type="component" value="Unassembled WGS sequence"/>
</dbReference>
<dbReference type="InterPro" id="IPR001094">
    <property type="entry name" value="Flavdoxin-like"/>
</dbReference>
<dbReference type="EMBL" id="JAMDLW010000022">
    <property type="protein sequence ID" value="MCY9521303.1"/>
    <property type="molecule type" value="Genomic_DNA"/>
</dbReference>
<dbReference type="Pfam" id="PF00067">
    <property type="entry name" value="p450"/>
    <property type="match status" value="1"/>
</dbReference>
<name>A0ABT4DVC9_9BACL</name>
<dbReference type="InterPro" id="IPR017938">
    <property type="entry name" value="Riboflavin_synthase-like_b-brl"/>
</dbReference>
<accession>A0ABT4DVC9</accession>
<dbReference type="InterPro" id="IPR017972">
    <property type="entry name" value="Cyt_P450_CS"/>
</dbReference>
<evidence type="ECO:0000256" key="6">
    <source>
        <dbReference type="ARBA" id="ARBA00022723"/>
    </source>
</evidence>
<dbReference type="Gene3D" id="2.40.30.10">
    <property type="entry name" value="Translation factors"/>
    <property type="match status" value="1"/>
</dbReference>
<dbReference type="InterPro" id="IPR029039">
    <property type="entry name" value="Flavoprotein-like_sf"/>
</dbReference>
<comment type="catalytic activity">
    <reaction evidence="12 13">
        <text>2 oxidized [cytochrome P450] + NADPH = 2 reduced [cytochrome P450] + NADP(+) + H(+)</text>
        <dbReference type="Rhea" id="RHEA:24040"/>
        <dbReference type="Rhea" id="RHEA-COMP:14627"/>
        <dbReference type="Rhea" id="RHEA-COMP:14628"/>
        <dbReference type="ChEBI" id="CHEBI:15378"/>
        <dbReference type="ChEBI" id="CHEBI:55376"/>
        <dbReference type="ChEBI" id="CHEBI:57783"/>
        <dbReference type="ChEBI" id="CHEBI:58349"/>
        <dbReference type="ChEBI" id="CHEBI:60344"/>
        <dbReference type="EC" id="1.6.2.4"/>
    </reaction>
</comment>
<feature type="domain" description="FAD-binding FR-type" evidence="15">
    <location>
        <begin position="669"/>
        <end position="902"/>
    </location>
</feature>
<dbReference type="InterPro" id="IPR003097">
    <property type="entry name" value="CysJ-like_FAD-binding"/>
</dbReference>
<keyword evidence="9 13" id="KW-0560">Oxidoreductase</keyword>
<evidence type="ECO:0000313" key="16">
    <source>
        <dbReference type="EMBL" id="MCY9521303.1"/>
    </source>
</evidence>
<comment type="function">
    <text evidence="13">Functions as a fatty acid monooxygenase.</text>
</comment>
<protein>
    <recommendedName>
        <fullName evidence="13">Bifunctional cytochrome P450/NADPH--P450 reductase</fullName>
    </recommendedName>
    <domain>
        <recommendedName>
            <fullName evidence="13">Cytochrome P450</fullName>
            <ecNumber evidence="13">1.14.14.1</ecNumber>
        </recommendedName>
    </domain>
    <domain>
        <recommendedName>
            <fullName evidence="13">NADPH--cytochrome P450 reductase</fullName>
            <ecNumber evidence="13">1.6.2.4</ecNumber>
        </recommendedName>
    </domain>
</protein>
<evidence type="ECO:0000256" key="7">
    <source>
        <dbReference type="ARBA" id="ARBA00022827"/>
    </source>
</evidence>
<keyword evidence="11 13" id="KW-0503">Monooxygenase</keyword>
<comment type="catalytic activity">
    <reaction evidence="13">
        <text>an organic molecule + reduced [NADPH--hemoprotein reductase] + O2 = an alcohol + oxidized [NADPH--hemoprotein reductase] + H2O + H(+)</text>
        <dbReference type="Rhea" id="RHEA:17149"/>
        <dbReference type="Rhea" id="RHEA-COMP:11964"/>
        <dbReference type="Rhea" id="RHEA-COMP:11965"/>
        <dbReference type="ChEBI" id="CHEBI:15377"/>
        <dbReference type="ChEBI" id="CHEBI:15378"/>
        <dbReference type="ChEBI" id="CHEBI:15379"/>
        <dbReference type="ChEBI" id="CHEBI:30879"/>
        <dbReference type="ChEBI" id="CHEBI:57618"/>
        <dbReference type="ChEBI" id="CHEBI:58210"/>
        <dbReference type="ChEBI" id="CHEBI:142491"/>
        <dbReference type="EC" id="1.14.14.1"/>
    </reaction>
</comment>
<dbReference type="InterPro" id="IPR001433">
    <property type="entry name" value="OxRdtase_FAD/NAD-bd"/>
</dbReference>
<dbReference type="CDD" id="cd11068">
    <property type="entry name" value="CYP120A1"/>
    <property type="match status" value="1"/>
</dbReference>
<dbReference type="CDD" id="cd06206">
    <property type="entry name" value="bifunctional_CYPOR"/>
    <property type="match status" value="1"/>
</dbReference>
<comment type="cofactor">
    <cofactor evidence="13">
        <name>heme</name>
        <dbReference type="ChEBI" id="CHEBI:30413"/>
    </cofactor>
</comment>
<dbReference type="PRINTS" id="PR00371">
    <property type="entry name" value="FPNCR"/>
</dbReference>
<keyword evidence="13" id="KW-0249">Electron transport</keyword>
<feature type="domain" description="Flavodoxin-like" evidence="14">
    <location>
        <begin position="491"/>
        <end position="630"/>
    </location>
</feature>
<dbReference type="InterPro" id="IPR039261">
    <property type="entry name" value="FNR_nucleotide-bd"/>
</dbReference>
<keyword evidence="7 13" id="KW-0274">FAD</keyword>
<dbReference type="SUPFAM" id="SSF63380">
    <property type="entry name" value="Riboflavin synthase domain-like"/>
    <property type="match status" value="1"/>
</dbReference>
<sequence>MSIAIPQPKSYGPLGNVPQINPDTPVMSFMKLAEEFGEIYRMKLPFGTLHVISGYELAKELSDTSRFGKVVDKTILDNVRAFAGDGLFTSETDDLNWKKAHNILLPSFSRTAMRGYFDMMLDLATQLIQKWSRLNPDECVEVPEDMTRLAMDTIGLCGFNYRFNSFYRDQPHPFVTSMVRALDEAMNQAQRLGIQDKLMIKTRRQFMQDIDVMFSLVDKIIAERKARGHQETDDLLAHMLQGKDPDTGEALDDANIRYQIITFLVAGHETTSGLLSFALYFLLNNRDKLQKGYEEVDRILTDPVPTYAQVKNLKYIRMILDESLRLWPTAPAFNLQVKKDTMLAGKYAMKQGDRLLLLLPQLHRDVAVWGDDAKEFRPERFEDPSRIPHDAYKPFGIGQRACIGQQFALQEATLVLGLILKHFELIDHTHYQLKLMESLTLKPEGFTMQVRARNKQAGYVPADGGSSTQSAMKIAVNQGELDQAERHDTPLLVLYGSDLGTAEGIARELADTARYQGFRSKVAPLNDYTGKLPTDGVIYIVTASYNGQPPNNARHFVQWLQEAKPGELEGIRYCVFGCGDRNWASTYQSVPKYVDEQLASKGATRLLSLGDGDVSGDFETEVESWRDQLWPAVMGSLGLSVKEKEKRATPALSIEVVSGTVDAPLADTYNAHYAMILDNHELQKGGDGRSTRHIEIELPEGVSYQEGDHVGVFPLNRKELIERVLSRFGLDGNDHVILHTTGLSVAHLPLDRPVKLYDLLSRSVELQEAATRAQIRELAALTVCPPHKLELEAMMEEEAYKLNVLQKRISMLDLLERYEACEMSFERFLELLPPLKVRYYSISSSPRVQPQEISITVSVVRGPAWSGRHEYRGVASNYLADMQPGDSIMMFVRTPQSGFQLPEDPGTPIIMVGPGVGVAPFRGFLQGRRALKRDGVQLGTAHLYFGCRDEMDHIYHEELEQFQQEGLVAVHTAFSRIKGQSKTYVQHLMQQQEQELIGILDQGGRFYVCGDGSKMAPDVEAALQKSYQVVRGVSETEAKKWLDRLAVERQYVKDVWAGEKASNDQSPFIGYN</sequence>
<dbReference type="InterPro" id="IPR017927">
    <property type="entry name" value="FAD-bd_FR_type"/>
</dbReference>
<keyword evidence="2 13" id="KW-0813">Transport</keyword>
<evidence type="ECO:0000259" key="15">
    <source>
        <dbReference type="PROSITE" id="PS51384"/>
    </source>
</evidence>